<evidence type="ECO:0000313" key="2">
    <source>
        <dbReference type="EMBL" id="SVD43285.1"/>
    </source>
</evidence>
<sequence length="160" mass="18367">MRTQVRLYYNYIQSLFTNIYSQTWSPMSGLSAVEDSIKHCIEKNGFPEKSVRLPFKAIHESCKNHDTTLKEVLANLIKQKIVGTIQGNFIEFRSGDKPQQKPTASGKANDSSNMSPPDIENLKEMARSYMSKMSPEQIKELEKTISNMDEEERKNILNNF</sequence>
<feature type="compositionally biased region" description="Polar residues" evidence="1">
    <location>
        <begin position="100"/>
        <end position="115"/>
    </location>
</feature>
<protein>
    <submittedName>
        <fullName evidence="2">Uncharacterized protein</fullName>
    </submittedName>
</protein>
<organism evidence="2">
    <name type="scientific">marine metagenome</name>
    <dbReference type="NCBI Taxonomy" id="408172"/>
    <lineage>
        <taxon>unclassified sequences</taxon>
        <taxon>metagenomes</taxon>
        <taxon>ecological metagenomes</taxon>
    </lineage>
</organism>
<dbReference type="EMBL" id="UINC01150314">
    <property type="protein sequence ID" value="SVD43285.1"/>
    <property type="molecule type" value="Genomic_DNA"/>
</dbReference>
<gene>
    <name evidence="2" type="ORF">METZ01_LOCUS396139</name>
</gene>
<proteinExistence type="predicted"/>
<feature type="non-terminal residue" evidence="2">
    <location>
        <position position="160"/>
    </location>
</feature>
<feature type="region of interest" description="Disordered" evidence="1">
    <location>
        <begin position="92"/>
        <end position="121"/>
    </location>
</feature>
<dbReference type="AlphaFoldDB" id="A0A382VB75"/>
<evidence type="ECO:0000256" key="1">
    <source>
        <dbReference type="SAM" id="MobiDB-lite"/>
    </source>
</evidence>
<reference evidence="2" key="1">
    <citation type="submission" date="2018-05" db="EMBL/GenBank/DDBJ databases">
        <authorList>
            <person name="Lanie J.A."/>
            <person name="Ng W.-L."/>
            <person name="Kazmierczak K.M."/>
            <person name="Andrzejewski T.M."/>
            <person name="Davidsen T.M."/>
            <person name="Wayne K.J."/>
            <person name="Tettelin H."/>
            <person name="Glass J.I."/>
            <person name="Rusch D."/>
            <person name="Podicherti R."/>
            <person name="Tsui H.-C.T."/>
            <person name="Winkler M.E."/>
        </authorList>
    </citation>
    <scope>NUCLEOTIDE SEQUENCE</scope>
</reference>
<accession>A0A382VB75</accession>
<name>A0A382VB75_9ZZZZ</name>